<evidence type="ECO:0000256" key="1">
    <source>
        <dbReference type="ARBA" id="ARBA00008987"/>
    </source>
</evidence>
<evidence type="ECO:0000256" key="3">
    <source>
        <dbReference type="ARBA" id="ARBA00022982"/>
    </source>
</evidence>
<evidence type="ECO:0000256" key="4">
    <source>
        <dbReference type="ARBA" id="ARBA00023157"/>
    </source>
</evidence>
<name>D5EPL0_CORAD</name>
<feature type="site" description="Contributes to redox potential value" evidence="8">
    <location>
        <position position="35"/>
    </location>
</feature>
<evidence type="ECO:0000256" key="7">
    <source>
        <dbReference type="PIRNR" id="PIRNR000077"/>
    </source>
</evidence>
<feature type="active site" description="Nucleophile" evidence="8">
    <location>
        <position position="33"/>
    </location>
</feature>
<dbReference type="RefSeq" id="WP_013042471.1">
    <property type="nucleotide sequence ID" value="NC_014008.1"/>
</dbReference>
<keyword evidence="3" id="KW-0249">Electron transport</keyword>
<reference evidence="11 12" key="1">
    <citation type="journal article" date="2010" name="Stand. Genomic Sci.">
        <title>Complete genome sequence of Coraliomargarita akajimensis type strain (04OKA010-24).</title>
        <authorList>
            <person name="Mavromatis K."/>
            <person name="Abt B."/>
            <person name="Brambilla E."/>
            <person name="Lapidus A."/>
            <person name="Copeland A."/>
            <person name="Deshpande S."/>
            <person name="Nolan M."/>
            <person name="Lucas S."/>
            <person name="Tice H."/>
            <person name="Cheng J.F."/>
            <person name="Han C."/>
            <person name="Detter J.C."/>
            <person name="Woyke T."/>
            <person name="Goodwin L."/>
            <person name="Pitluck S."/>
            <person name="Held B."/>
            <person name="Brettin T."/>
            <person name="Tapia R."/>
            <person name="Ivanova N."/>
            <person name="Mikhailova N."/>
            <person name="Pati A."/>
            <person name="Liolios K."/>
            <person name="Chen A."/>
            <person name="Palaniappan K."/>
            <person name="Land M."/>
            <person name="Hauser L."/>
            <person name="Chang Y.J."/>
            <person name="Jeffries C.D."/>
            <person name="Rohde M."/>
            <person name="Goker M."/>
            <person name="Bristow J."/>
            <person name="Eisen J.A."/>
            <person name="Markowitz V."/>
            <person name="Hugenholtz P."/>
            <person name="Klenk H.P."/>
            <person name="Kyrpides N.C."/>
        </authorList>
    </citation>
    <scope>NUCLEOTIDE SEQUENCE [LARGE SCALE GENOMIC DNA]</scope>
    <source>
        <strain evidence="12">DSM 45221 / IAM 15411 / JCM 23193 / KCTC 12865</strain>
    </source>
</reference>
<feature type="active site" description="Nucleophile" evidence="8">
    <location>
        <position position="36"/>
    </location>
</feature>
<dbReference type="InterPro" id="IPR013766">
    <property type="entry name" value="Thioredoxin_domain"/>
</dbReference>
<dbReference type="PANTHER" id="PTHR45663">
    <property type="entry name" value="GEO12009P1"/>
    <property type="match status" value="1"/>
</dbReference>
<evidence type="ECO:0000313" key="11">
    <source>
        <dbReference type="EMBL" id="ADE53747.1"/>
    </source>
</evidence>
<protein>
    <recommendedName>
        <fullName evidence="6 7">Thioredoxin</fullName>
    </recommendedName>
</protein>
<dbReference type="eggNOG" id="COG3118">
    <property type="taxonomic scope" value="Bacteria"/>
</dbReference>
<dbReference type="KEGG" id="caa:Caka_0723"/>
<dbReference type="CDD" id="cd02947">
    <property type="entry name" value="TRX_family"/>
    <property type="match status" value="1"/>
</dbReference>
<dbReference type="STRING" id="583355.Caka_0723"/>
<dbReference type="SUPFAM" id="SSF52833">
    <property type="entry name" value="Thioredoxin-like"/>
    <property type="match status" value="1"/>
</dbReference>
<dbReference type="PIRSF" id="PIRSF000077">
    <property type="entry name" value="Thioredoxin"/>
    <property type="match status" value="1"/>
</dbReference>
<dbReference type="GO" id="GO:0045454">
    <property type="term" value="P:cell redox homeostasis"/>
    <property type="evidence" value="ECO:0007669"/>
    <property type="project" value="TreeGrafter"/>
</dbReference>
<feature type="disulfide bond" description="Redox-active" evidence="9">
    <location>
        <begin position="33"/>
        <end position="36"/>
    </location>
</feature>
<keyword evidence="4 9" id="KW-1015">Disulfide bond</keyword>
<dbReference type="Pfam" id="PF00085">
    <property type="entry name" value="Thioredoxin"/>
    <property type="match status" value="1"/>
</dbReference>
<keyword evidence="12" id="KW-1185">Reference proteome</keyword>
<feature type="site" description="Deprotonates C-terminal active site Cys" evidence="8">
    <location>
        <position position="27"/>
    </location>
</feature>
<dbReference type="EMBL" id="CP001998">
    <property type="protein sequence ID" value="ADE53747.1"/>
    <property type="molecule type" value="Genomic_DNA"/>
</dbReference>
<accession>D5EPL0</accession>
<feature type="domain" description="Thioredoxin" evidence="10">
    <location>
        <begin position="1"/>
        <end position="109"/>
    </location>
</feature>
<dbReference type="PROSITE" id="PS51352">
    <property type="entry name" value="THIOREDOXIN_2"/>
    <property type="match status" value="1"/>
</dbReference>
<dbReference type="OrthoDB" id="9790390at2"/>
<evidence type="ECO:0000256" key="8">
    <source>
        <dbReference type="PIRSR" id="PIRSR000077-1"/>
    </source>
</evidence>
<evidence type="ECO:0000256" key="6">
    <source>
        <dbReference type="NCBIfam" id="TIGR01068"/>
    </source>
</evidence>
<gene>
    <name evidence="11" type="ordered locus">Caka_0723</name>
</gene>
<keyword evidence="5 9" id="KW-0676">Redox-active center</keyword>
<dbReference type="InterPro" id="IPR036249">
    <property type="entry name" value="Thioredoxin-like_sf"/>
</dbReference>
<comment type="similarity">
    <text evidence="1 7">Belongs to the thioredoxin family.</text>
</comment>
<evidence type="ECO:0000313" key="12">
    <source>
        <dbReference type="Proteomes" id="UP000000925"/>
    </source>
</evidence>
<dbReference type="HOGENOM" id="CLU_090389_10_1_0"/>
<dbReference type="InterPro" id="IPR017937">
    <property type="entry name" value="Thioredoxin_CS"/>
</dbReference>
<dbReference type="InterPro" id="IPR005746">
    <property type="entry name" value="Thioredoxin"/>
</dbReference>
<dbReference type="GO" id="GO:0005829">
    <property type="term" value="C:cytosol"/>
    <property type="evidence" value="ECO:0007669"/>
    <property type="project" value="TreeGrafter"/>
</dbReference>
<feature type="site" description="Contributes to redox potential value" evidence="8">
    <location>
        <position position="34"/>
    </location>
</feature>
<evidence type="ECO:0000256" key="2">
    <source>
        <dbReference type="ARBA" id="ARBA00022448"/>
    </source>
</evidence>
<dbReference type="AlphaFoldDB" id="D5EPL0"/>
<dbReference type="PRINTS" id="PR00421">
    <property type="entry name" value="THIOREDOXIN"/>
</dbReference>
<evidence type="ECO:0000256" key="9">
    <source>
        <dbReference type="PIRSR" id="PIRSR000077-4"/>
    </source>
</evidence>
<evidence type="ECO:0000259" key="10">
    <source>
        <dbReference type="PROSITE" id="PS51352"/>
    </source>
</evidence>
<dbReference type="NCBIfam" id="TIGR01068">
    <property type="entry name" value="thioredoxin"/>
    <property type="match status" value="1"/>
</dbReference>
<organism evidence="11 12">
    <name type="scientific">Coraliomargarita akajimensis (strain DSM 45221 / IAM 15411 / JCM 23193 / KCTC 12865 / 04OKA010-24)</name>
    <dbReference type="NCBI Taxonomy" id="583355"/>
    <lineage>
        <taxon>Bacteria</taxon>
        <taxon>Pseudomonadati</taxon>
        <taxon>Verrucomicrobiota</taxon>
        <taxon>Opitutia</taxon>
        <taxon>Puniceicoccales</taxon>
        <taxon>Coraliomargaritaceae</taxon>
        <taxon>Coraliomargarita</taxon>
    </lineage>
</organism>
<sequence>MSSEVLHISSEAAYKQLVQSGQPLLVDFWAPWCGPCRALGPVLDEAARESGESAIIAKVNVDELPALAREHGITSIPALLYFADGKLQERATGVQSKEAILSQLASLDGIGA</sequence>
<dbReference type="GO" id="GO:0015035">
    <property type="term" value="F:protein-disulfide reductase activity"/>
    <property type="evidence" value="ECO:0007669"/>
    <property type="project" value="UniProtKB-UniRule"/>
</dbReference>
<evidence type="ECO:0000256" key="5">
    <source>
        <dbReference type="ARBA" id="ARBA00023284"/>
    </source>
</evidence>
<proteinExistence type="inferred from homology"/>
<keyword evidence="2" id="KW-0813">Transport</keyword>
<dbReference type="PROSITE" id="PS00194">
    <property type="entry name" value="THIOREDOXIN_1"/>
    <property type="match status" value="1"/>
</dbReference>
<dbReference type="Proteomes" id="UP000000925">
    <property type="component" value="Chromosome"/>
</dbReference>
<dbReference type="Gene3D" id="3.40.30.10">
    <property type="entry name" value="Glutaredoxin"/>
    <property type="match status" value="1"/>
</dbReference>
<dbReference type="PANTHER" id="PTHR45663:SF11">
    <property type="entry name" value="GEO12009P1"/>
    <property type="match status" value="1"/>
</dbReference>